<name>K4R872_STRDJ</name>
<evidence type="ECO:0000313" key="2">
    <source>
        <dbReference type="Proteomes" id="UP000008043"/>
    </source>
</evidence>
<reference evidence="1 2" key="1">
    <citation type="journal article" date="2012" name="J. Bacteriol.">
        <title>Genome sequence of the bacterium Streptomyces davawensis JCM 4913 and heterologous production of the unique antibiotic roseoflavin.</title>
        <authorList>
            <person name="Jankowitsch F."/>
            <person name="Schwarz J."/>
            <person name="Ruckert C."/>
            <person name="Gust B."/>
            <person name="Szczepanowski R."/>
            <person name="Blom J."/>
            <person name="Pelzer S."/>
            <person name="Kalinowski J."/>
            <person name="Mack M."/>
        </authorList>
    </citation>
    <scope>NUCLEOTIDE SEQUENCE [LARGE SCALE GENOMIC DNA]</scope>
    <source>
        <strain evidence="2">DSM 101723 / JCM 4913 / KCC S-0913 / 768</strain>
    </source>
</reference>
<dbReference type="HOGENOM" id="CLU_2234978_0_0_11"/>
<protein>
    <submittedName>
        <fullName evidence="1">Uncharacterized protein</fullName>
    </submittedName>
</protein>
<gene>
    <name evidence="1" type="ORF">BN159_4505</name>
</gene>
<dbReference type="KEGG" id="sdv:BN159_4505"/>
<keyword evidence="2" id="KW-1185">Reference proteome</keyword>
<sequence>MLGSLGKKEAHLIALSDLDEAREAVRQALAGASAADEPGLRAALGILDGFAGSDPRVRWVARVLGERGIDPHTHEVAAIKALRDALPGLSLVAASTLVKEARQAA</sequence>
<dbReference type="PATRIC" id="fig|1214101.3.peg.4561"/>
<proteinExistence type="predicted"/>
<accession>K4R872</accession>
<dbReference type="Proteomes" id="UP000008043">
    <property type="component" value="Chromosome"/>
</dbReference>
<dbReference type="EMBL" id="HE971709">
    <property type="protein sequence ID" value="CCK28884.1"/>
    <property type="molecule type" value="Genomic_DNA"/>
</dbReference>
<dbReference type="STRING" id="1214101.BN159_4505"/>
<dbReference type="RefSeq" id="WP_015659232.1">
    <property type="nucleotide sequence ID" value="NC_020504.1"/>
</dbReference>
<evidence type="ECO:0000313" key="1">
    <source>
        <dbReference type="EMBL" id="CCK28884.1"/>
    </source>
</evidence>
<dbReference type="AlphaFoldDB" id="K4R872"/>
<dbReference type="OrthoDB" id="4246844at2"/>
<organism evidence="1 2">
    <name type="scientific">Streptomyces davaonensis (strain DSM 101723 / JCM 4913 / KCC S-0913 / 768)</name>
    <dbReference type="NCBI Taxonomy" id="1214101"/>
    <lineage>
        <taxon>Bacteria</taxon>
        <taxon>Bacillati</taxon>
        <taxon>Actinomycetota</taxon>
        <taxon>Actinomycetes</taxon>
        <taxon>Kitasatosporales</taxon>
        <taxon>Streptomycetaceae</taxon>
        <taxon>Streptomyces</taxon>
    </lineage>
</organism>